<protein>
    <submittedName>
        <fullName evidence="7">FAD/NAD(P)-binding domain-containing protein</fullName>
    </submittedName>
</protein>
<dbReference type="GO" id="GO:0004497">
    <property type="term" value="F:monooxygenase activity"/>
    <property type="evidence" value="ECO:0007669"/>
    <property type="project" value="UniProtKB-KW"/>
</dbReference>
<dbReference type="InterPro" id="IPR002938">
    <property type="entry name" value="FAD-bd"/>
</dbReference>
<evidence type="ECO:0000313" key="8">
    <source>
        <dbReference type="Proteomes" id="UP000070544"/>
    </source>
</evidence>
<dbReference type="InterPro" id="IPR036188">
    <property type="entry name" value="FAD/NAD-bd_sf"/>
</dbReference>
<dbReference type="OMA" id="AYTGISF"/>
<dbReference type="EMBL" id="KQ965731">
    <property type="protein sequence ID" value="KXS22174.1"/>
    <property type="molecule type" value="Genomic_DNA"/>
</dbReference>
<keyword evidence="3" id="KW-0560">Oxidoreductase</keyword>
<dbReference type="SUPFAM" id="SSF51905">
    <property type="entry name" value="FAD/NAD(P)-binding domain"/>
    <property type="match status" value="1"/>
</dbReference>
<evidence type="ECO:0000256" key="5">
    <source>
        <dbReference type="SAM" id="SignalP"/>
    </source>
</evidence>
<evidence type="ECO:0000313" key="7">
    <source>
        <dbReference type="EMBL" id="KXS22174.1"/>
    </source>
</evidence>
<reference evidence="7 8" key="1">
    <citation type="journal article" date="2015" name="Genome Biol. Evol.">
        <title>Phylogenomic analyses indicate that early fungi evolved digesting cell walls of algal ancestors of land plants.</title>
        <authorList>
            <person name="Chang Y."/>
            <person name="Wang S."/>
            <person name="Sekimoto S."/>
            <person name="Aerts A.L."/>
            <person name="Choi C."/>
            <person name="Clum A."/>
            <person name="LaButti K.M."/>
            <person name="Lindquist E.A."/>
            <person name="Yee Ngan C."/>
            <person name="Ohm R.A."/>
            <person name="Salamov A.A."/>
            <person name="Grigoriev I.V."/>
            <person name="Spatafora J.W."/>
            <person name="Berbee M.L."/>
        </authorList>
    </citation>
    <scope>NUCLEOTIDE SEQUENCE [LARGE SCALE GENOMIC DNA]</scope>
    <source>
        <strain evidence="7 8">JEL478</strain>
    </source>
</reference>
<keyword evidence="1" id="KW-0285">Flavoprotein</keyword>
<dbReference type="Gene3D" id="3.50.50.60">
    <property type="entry name" value="FAD/NAD(P)-binding domain"/>
    <property type="match status" value="1"/>
</dbReference>
<dbReference type="Pfam" id="PF01494">
    <property type="entry name" value="FAD_binding_3"/>
    <property type="match status" value="2"/>
</dbReference>
<feature type="signal peptide" evidence="5">
    <location>
        <begin position="1"/>
        <end position="28"/>
    </location>
</feature>
<organism evidence="7 8">
    <name type="scientific">Gonapodya prolifera (strain JEL478)</name>
    <name type="common">Monoblepharis prolifera</name>
    <dbReference type="NCBI Taxonomy" id="1344416"/>
    <lineage>
        <taxon>Eukaryota</taxon>
        <taxon>Fungi</taxon>
        <taxon>Fungi incertae sedis</taxon>
        <taxon>Chytridiomycota</taxon>
        <taxon>Chytridiomycota incertae sedis</taxon>
        <taxon>Monoblepharidomycetes</taxon>
        <taxon>Monoblepharidales</taxon>
        <taxon>Gonapodyaceae</taxon>
        <taxon>Gonapodya</taxon>
    </lineage>
</organism>
<dbReference type="GO" id="GO:0071949">
    <property type="term" value="F:FAD binding"/>
    <property type="evidence" value="ECO:0007669"/>
    <property type="project" value="InterPro"/>
</dbReference>
<evidence type="ECO:0000256" key="3">
    <source>
        <dbReference type="ARBA" id="ARBA00023002"/>
    </source>
</evidence>
<evidence type="ECO:0000256" key="2">
    <source>
        <dbReference type="ARBA" id="ARBA00022827"/>
    </source>
</evidence>
<dbReference type="PANTHER" id="PTHR46972">
    <property type="entry name" value="MONOOXYGENASE ASQM-RELATED"/>
    <property type="match status" value="1"/>
</dbReference>
<sequence>MFFHSKHSSLLSLRVIIIGAGPAGLTLARILQTRGAENVTVIERDVDRYHRPQGGSLDLHNESGQAALRAAGLHAEFMKLARPEGEDMKITDKHFSILHSEVSTTPPGPSPIFGTMFTRPEIDRTQLRDLLIDSLEPGTIRWGTEVVDIMEDPQGASAGPYVVRVRPKVASGDSGATARASDGRDGLALPQDNSGLEHLYADLIVGTDGAWSRTRSLLTPVKPTYSGISFYDITIDNADTTPLTSSPDYPTVGALVGRGMLISLEHGRGMFAQRNSGGRVRIYANFAVPAEFLDMPENSLEGKSDIKAVNAHIASLFPDWSPTLLELIAANTNPVTPRKIYALPVGHSWSRPPTQPGSAPRAAMITLVGDAAHVMSPFAGEGVNQAMADSMSLADHLSWAKYDGQLERAVVEFERAMFQRVEPIARETSDNLVMFFLTEDTPRSLVNMMKQYESWWFLTKYMAGKVVQGVFGAKH</sequence>
<keyword evidence="8" id="KW-1185">Reference proteome</keyword>
<evidence type="ECO:0000256" key="4">
    <source>
        <dbReference type="ARBA" id="ARBA00023033"/>
    </source>
</evidence>
<dbReference type="Proteomes" id="UP000070544">
    <property type="component" value="Unassembled WGS sequence"/>
</dbReference>
<dbReference type="PRINTS" id="PR00420">
    <property type="entry name" value="RNGMNOXGNASE"/>
</dbReference>
<dbReference type="STRING" id="1344416.A0A139AZP2"/>
<gene>
    <name evidence="7" type="ORF">M427DRAFT_65234</name>
</gene>
<accession>A0A139AZP2</accession>
<dbReference type="AlphaFoldDB" id="A0A139AZP2"/>
<proteinExistence type="predicted"/>
<dbReference type="PANTHER" id="PTHR46972:SF1">
    <property type="entry name" value="FAD DEPENDENT OXIDOREDUCTASE DOMAIN-CONTAINING PROTEIN"/>
    <property type="match status" value="1"/>
</dbReference>
<name>A0A139AZP2_GONPJ</name>
<keyword evidence="4" id="KW-0503">Monooxygenase</keyword>
<keyword evidence="2" id="KW-0274">FAD</keyword>
<feature type="chain" id="PRO_5007296539" evidence="5">
    <location>
        <begin position="29"/>
        <end position="475"/>
    </location>
</feature>
<evidence type="ECO:0000256" key="1">
    <source>
        <dbReference type="ARBA" id="ARBA00022630"/>
    </source>
</evidence>
<feature type="domain" description="FAD-binding" evidence="6">
    <location>
        <begin position="14"/>
        <end position="241"/>
    </location>
</feature>
<dbReference type="OrthoDB" id="655030at2759"/>
<evidence type="ECO:0000259" key="6">
    <source>
        <dbReference type="Pfam" id="PF01494"/>
    </source>
</evidence>
<feature type="domain" description="FAD-binding" evidence="6">
    <location>
        <begin position="365"/>
        <end position="398"/>
    </location>
</feature>
<keyword evidence="5" id="KW-0732">Signal</keyword>